<protein>
    <submittedName>
        <fullName evidence="1">Uncharacterized protein</fullName>
    </submittedName>
</protein>
<reference evidence="1" key="2">
    <citation type="journal article" date="2015" name="Fish Shellfish Immunol.">
        <title>Early steps in the European eel (Anguilla anguilla)-Vibrio vulnificus interaction in the gills: Role of the RtxA13 toxin.</title>
        <authorList>
            <person name="Callol A."/>
            <person name="Pajuelo D."/>
            <person name="Ebbesson L."/>
            <person name="Teles M."/>
            <person name="MacKenzie S."/>
            <person name="Amaro C."/>
        </authorList>
    </citation>
    <scope>NUCLEOTIDE SEQUENCE</scope>
</reference>
<sequence>MFLVSPTMRAVELLFHATSQSFMELFIDIYRRLGVMY</sequence>
<reference evidence="1" key="1">
    <citation type="submission" date="2014-11" db="EMBL/GenBank/DDBJ databases">
        <authorList>
            <person name="Amaro Gonzalez C."/>
        </authorList>
    </citation>
    <scope>NUCLEOTIDE SEQUENCE</scope>
</reference>
<dbReference type="AlphaFoldDB" id="A0A0E9T8Z5"/>
<accession>A0A0E9T8Z5</accession>
<dbReference type="EMBL" id="GBXM01058466">
    <property type="protein sequence ID" value="JAH50111.1"/>
    <property type="molecule type" value="Transcribed_RNA"/>
</dbReference>
<proteinExistence type="predicted"/>
<name>A0A0E9T8Z5_ANGAN</name>
<evidence type="ECO:0000313" key="1">
    <source>
        <dbReference type="EMBL" id="JAH50111.1"/>
    </source>
</evidence>
<organism evidence="1">
    <name type="scientific">Anguilla anguilla</name>
    <name type="common">European freshwater eel</name>
    <name type="synonym">Muraena anguilla</name>
    <dbReference type="NCBI Taxonomy" id="7936"/>
    <lineage>
        <taxon>Eukaryota</taxon>
        <taxon>Metazoa</taxon>
        <taxon>Chordata</taxon>
        <taxon>Craniata</taxon>
        <taxon>Vertebrata</taxon>
        <taxon>Euteleostomi</taxon>
        <taxon>Actinopterygii</taxon>
        <taxon>Neopterygii</taxon>
        <taxon>Teleostei</taxon>
        <taxon>Anguilliformes</taxon>
        <taxon>Anguillidae</taxon>
        <taxon>Anguilla</taxon>
    </lineage>
</organism>